<evidence type="ECO:0000313" key="2">
    <source>
        <dbReference type="Proteomes" id="UP000176504"/>
    </source>
</evidence>
<comment type="caution">
    <text evidence="1">The sequence shown here is derived from an EMBL/GenBank/DDBJ whole genome shotgun (WGS) entry which is preliminary data.</text>
</comment>
<dbReference type="Proteomes" id="UP000176504">
    <property type="component" value="Unassembled WGS sequence"/>
</dbReference>
<protein>
    <submittedName>
        <fullName evidence="1">Uncharacterized protein</fullName>
    </submittedName>
</protein>
<proteinExistence type="predicted"/>
<organism evidence="1 2">
    <name type="scientific">candidate division WWE3 bacterium RIFCSPLOWO2_01_FULL_41_18</name>
    <dbReference type="NCBI Taxonomy" id="1802625"/>
    <lineage>
        <taxon>Bacteria</taxon>
        <taxon>Katanobacteria</taxon>
    </lineage>
</organism>
<name>A0A1F4VET9_UNCKA</name>
<evidence type="ECO:0000313" key="1">
    <source>
        <dbReference type="EMBL" id="OGC55450.1"/>
    </source>
</evidence>
<accession>A0A1F4VET9</accession>
<sequence length="331" mass="38158">MPSAAEVKEILLFDTINEDQNIAHLMEHCLAAHIHINNPKAHSSGGFHAGTNPKGMYLIFEKEDFVKFDTFPDLAPFIDHQKKRLYLESIESILVGSKIVEIYVRQNCLTYKEVLDRFDKFLKLDTAAIIKSFKKIYATKIKISSISQTLNFKPITTSQKQVHSIKVPKFQPLLDIFEISIMLPMTLESLAYCEAIKLLASMNFSPILAQKTLLHTNSGGASMSVNSLFITYSYKTLKGDGENTKNVFWDLIKNARHLDIYVSIWKERESEKARKTWEENILRREHIFSLLRFGHILTEKEIKEVDSQKIVKLHHEVISNPNRFVIELTDF</sequence>
<dbReference type="AlphaFoldDB" id="A0A1F4VET9"/>
<dbReference type="EMBL" id="MEVI01000002">
    <property type="protein sequence ID" value="OGC55450.1"/>
    <property type="molecule type" value="Genomic_DNA"/>
</dbReference>
<gene>
    <name evidence="1" type="ORF">A3A78_00635</name>
</gene>
<reference evidence="1 2" key="1">
    <citation type="journal article" date="2016" name="Nat. Commun.">
        <title>Thousands of microbial genomes shed light on interconnected biogeochemical processes in an aquifer system.</title>
        <authorList>
            <person name="Anantharaman K."/>
            <person name="Brown C.T."/>
            <person name="Hug L.A."/>
            <person name="Sharon I."/>
            <person name="Castelle C.J."/>
            <person name="Probst A.J."/>
            <person name="Thomas B.C."/>
            <person name="Singh A."/>
            <person name="Wilkins M.J."/>
            <person name="Karaoz U."/>
            <person name="Brodie E.L."/>
            <person name="Williams K.H."/>
            <person name="Hubbard S.S."/>
            <person name="Banfield J.F."/>
        </authorList>
    </citation>
    <scope>NUCLEOTIDE SEQUENCE [LARGE SCALE GENOMIC DNA]</scope>
</reference>